<name>A0AC35FRP0_9BILA</name>
<reference evidence="2" key="1">
    <citation type="submission" date="2022-11" db="UniProtKB">
        <authorList>
            <consortium name="WormBaseParasite"/>
        </authorList>
    </citation>
    <scope>IDENTIFICATION</scope>
</reference>
<sequence length="235" mass="26845">MLFSATNNASVKNFIDPDNHYAFCYGTPNTVATSIVQKFWHVNSHCTSRVFGVFRSEPVVLPFQAGERPHPFDGIYCLLKKDFMKDKSVLIFVKRTALADFIAQRLTIYGLPTVSVHSNQTCEQRQRFICFFNDGEVRIMVATNLLTRGTDLQVDYIINYDLPVEYSEYIHRCGRTGRNQKGGRAITCVDFDNHDDYSPAVLRQIALSLENGNVPDFMAEFVENARKLHTLENED</sequence>
<organism evidence="1 2">
    <name type="scientific">Panagrolaimus sp. PS1159</name>
    <dbReference type="NCBI Taxonomy" id="55785"/>
    <lineage>
        <taxon>Eukaryota</taxon>
        <taxon>Metazoa</taxon>
        <taxon>Ecdysozoa</taxon>
        <taxon>Nematoda</taxon>
        <taxon>Chromadorea</taxon>
        <taxon>Rhabditida</taxon>
        <taxon>Tylenchina</taxon>
        <taxon>Panagrolaimomorpha</taxon>
        <taxon>Panagrolaimoidea</taxon>
        <taxon>Panagrolaimidae</taxon>
        <taxon>Panagrolaimus</taxon>
    </lineage>
</organism>
<proteinExistence type="predicted"/>
<protein>
    <submittedName>
        <fullName evidence="2">Helicase C-terminal domain-containing protein</fullName>
    </submittedName>
</protein>
<dbReference type="Proteomes" id="UP000887580">
    <property type="component" value="Unplaced"/>
</dbReference>
<evidence type="ECO:0000313" key="1">
    <source>
        <dbReference type="Proteomes" id="UP000887580"/>
    </source>
</evidence>
<dbReference type="WBParaSite" id="PS1159_v2.g19753.t1">
    <property type="protein sequence ID" value="PS1159_v2.g19753.t1"/>
    <property type="gene ID" value="PS1159_v2.g19753"/>
</dbReference>
<evidence type="ECO:0000313" key="2">
    <source>
        <dbReference type="WBParaSite" id="PS1159_v2.g19753.t1"/>
    </source>
</evidence>
<accession>A0AC35FRP0</accession>